<dbReference type="Proteomes" id="UP000253934">
    <property type="component" value="Unassembled WGS sequence"/>
</dbReference>
<sequence>MTDLTTAKQVKTYCTKIGSDPLLVQGAGGNISWKDGEMLWIKASGTWLAHAEKQEIFIPVNLAHLRLKIAEENFSVAPKVLGDSSLKPSIETILHALMPHKIVVHLHAIEILAHLVRKTPLQDFKKLIGDAVKWVFVDYFKPGAELAQAVSMQLAKHHGADVVFLKNHGLVIGGDDIKGIEFSLSKLLSLLQNNIHHLQVKTQPPEFMIDGYVPSKDKEVNKLATVDELTTKLETDWALYPDHVVFLGEKATIIKSSLSSYDLYNISITKPPFVFVVGKGVYESTTINDAQRIQLRCYYEVLTRQVVSENLESLTSFQVAELLNWEAEKYRISVSS</sequence>
<evidence type="ECO:0000259" key="1">
    <source>
        <dbReference type="SMART" id="SM01007"/>
    </source>
</evidence>
<proteinExistence type="predicted"/>
<gene>
    <name evidence="2" type="ORF">DCC88_11920</name>
</gene>
<dbReference type="AlphaFoldDB" id="A0A369KTK9"/>
<dbReference type="Pfam" id="PF00596">
    <property type="entry name" value="Aldolase_II"/>
    <property type="match status" value="1"/>
</dbReference>
<accession>A0A369KTK9</accession>
<evidence type="ECO:0000313" key="3">
    <source>
        <dbReference type="Proteomes" id="UP000253934"/>
    </source>
</evidence>
<feature type="domain" description="Class II aldolase/adducin N-terminal" evidence="1">
    <location>
        <begin position="9"/>
        <end position="188"/>
    </location>
</feature>
<dbReference type="SUPFAM" id="SSF53639">
    <property type="entry name" value="AraD/HMP-PK domain-like"/>
    <property type="match status" value="1"/>
</dbReference>
<comment type="caution">
    <text evidence="2">The sequence shown here is derived from an EMBL/GenBank/DDBJ whole genome shotgun (WGS) entry which is preliminary data.</text>
</comment>
<dbReference type="InterPro" id="IPR036409">
    <property type="entry name" value="Aldolase_II/adducin_N_sf"/>
</dbReference>
<dbReference type="InterPro" id="IPR001303">
    <property type="entry name" value="Aldolase_II/adducin_N"/>
</dbReference>
<protein>
    <submittedName>
        <fullName evidence="2">Class II aldolase</fullName>
    </submittedName>
</protein>
<dbReference type="EMBL" id="QOVW01000106">
    <property type="protein sequence ID" value="RDB35093.1"/>
    <property type="molecule type" value="Genomic_DNA"/>
</dbReference>
<evidence type="ECO:0000313" key="2">
    <source>
        <dbReference type="EMBL" id="RDB35093.1"/>
    </source>
</evidence>
<reference evidence="2" key="1">
    <citation type="submission" date="2018-04" db="EMBL/GenBank/DDBJ databases">
        <title>Draft genome sequence of the Candidatus Spirobacillus cienkowskii, a pathogen of freshwater Daphnia species, reconstructed from hemolymph metagenomic reads.</title>
        <authorList>
            <person name="Bresciani L."/>
            <person name="Lemos L.N."/>
            <person name="Wale N."/>
            <person name="Lin J.Y."/>
            <person name="Fernandes G.R."/>
            <person name="Duffy M.A."/>
            <person name="Rodrigues J.M."/>
        </authorList>
    </citation>
    <scope>NUCLEOTIDE SEQUENCE [LARGE SCALE GENOMIC DNA]</scope>
    <source>
        <strain evidence="2">Binning01</strain>
    </source>
</reference>
<dbReference type="Gene3D" id="3.40.225.10">
    <property type="entry name" value="Class II aldolase/adducin N-terminal domain"/>
    <property type="match status" value="1"/>
</dbReference>
<keyword evidence="3" id="KW-1185">Reference proteome</keyword>
<dbReference type="SMART" id="SM01007">
    <property type="entry name" value="Aldolase_II"/>
    <property type="match status" value="1"/>
</dbReference>
<name>A0A369KTK9_9BACT</name>
<organism evidence="2 3">
    <name type="scientific">Spirobacillus cienkowskii</name>
    <dbReference type="NCBI Taxonomy" id="495820"/>
    <lineage>
        <taxon>Bacteria</taxon>
        <taxon>Pseudomonadati</taxon>
        <taxon>Bdellovibrionota</taxon>
        <taxon>Oligoflexia</taxon>
        <taxon>Silvanigrellales</taxon>
        <taxon>Spirobacillus</taxon>
    </lineage>
</organism>